<keyword evidence="2 5" id="KW-0812">Transmembrane</keyword>
<dbReference type="eggNOG" id="COG2981">
    <property type="taxonomic scope" value="Bacteria"/>
</dbReference>
<gene>
    <name evidence="6" type="ordered locus">Msil_0151</name>
</gene>
<comment type="subcellular location">
    <subcellularLocation>
        <location evidence="1">Membrane</location>
        <topology evidence="1">Multi-pass membrane protein</topology>
    </subcellularLocation>
</comment>
<feature type="transmembrane region" description="Helical" evidence="5">
    <location>
        <begin position="70"/>
        <end position="99"/>
    </location>
</feature>
<evidence type="ECO:0008006" key="8">
    <source>
        <dbReference type="Google" id="ProtNLM"/>
    </source>
</evidence>
<accession>B8EMZ7</accession>
<organism evidence="6 7">
    <name type="scientific">Methylocella silvestris (strain DSM 15510 / CIP 108128 / LMG 27833 / NCIMB 13906 / BL2)</name>
    <dbReference type="NCBI Taxonomy" id="395965"/>
    <lineage>
        <taxon>Bacteria</taxon>
        <taxon>Pseudomonadati</taxon>
        <taxon>Pseudomonadota</taxon>
        <taxon>Alphaproteobacteria</taxon>
        <taxon>Hyphomicrobiales</taxon>
        <taxon>Beijerinckiaceae</taxon>
        <taxon>Methylocella</taxon>
    </lineage>
</organism>
<proteinExistence type="predicted"/>
<sequence length="240" mass="25124">MSSKIEGTNVFDAAVAAAGQIFTPPFRGVLWKTLGLTLALLALVWIGLEKLIIAGLALPSMAAYPWVATALSFVGGVGLFIGLAFLVTPVSFLVAGFFFDDLAEHVEAGLDPKDIGRPMPVGLATRVAVEFAAVALAVNLVALLLLFAPGVNLVAFFGANAYLLGRGYFELAALRYLPPAEVARLRKANAAQLFGAGLVMAAMLAVPVLNLLTPLFGAAFMARIAAAIRRARPATPPYQT</sequence>
<keyword evidence="7" id="KW-1185">Reference proteome</keyword>
<dbReference type="HOGENOM" id="CLU_081565_0_0_5"/>
<dbReference type="NCBIfam" id="NF009407">
    <property type="entry name" value="PRK12768.1"/>
    <property type="match status" value="1"/>
</dbReference>
<evidence type="ECO:0000313" key="7">
    <source>
        <dbReference type="Proteomes" id="UP000002257"/>
    </source>
</evidence>
<feature type="transmembrane region" description="Helical" evidence="5">
    <location>
        <begin position="34"/>
        <end position="58"/>
    </location>
</feature>
<dbReference type="Pfam" id="PF07264">
    <property type="entry name" value="EI24"/>
    <property type="match status" value="1"/>
</dbReference>
<protein>
    <recommendedName>
        <fullName evidence="8">Cysteine biosynthesis protein CysZ</fullName>
    </recommendedName>
</protein>
<dbReference type="STRING" id="395965.Msil_0151"/>
<name>B8EMZ7_METSB</name>
<evidence type="ECO:0000313" key="6">
    <source>
        <dbReference type="EMBL" id="ACK49132.1"/>
    </source>
</evidence>
<evidence type="ECO:0000256" key="5">
    <source>
        <dbReference type="SAM" id="Phobius"/>
    </source>
</evidence>
<keyword evidence="4 5" id="KW-0472">Membrane</keyword>
<dbReference type="Proteomes" id="UP000002257">
    <property type="component" value="Chromosome"/>
</dbReference>
<dbReference type="KEGG" id="msl:Msil_0151"/>
<dbReference type="AlphaFoldDB" id="B8EMZ7"/>
<evidence type="ECO:0000256" key="3">
    <source>
        <dbReference type="ARBA" id="ARBA00022989"/>
    </source>
</evidence>
<reference evidence="6 7" key="1">
    <citation type="journal article" date="2010" name="J. Bacteriol.">
        <title>Complete genome sequence of the aerobic facultative methanotroph Methylocella silvestris BL2.</title>
        <authorList>
            <person name="Chen Y."/>
            <person name="Crombie A."/>
            <person name="Rahman M.T."/>
            <person name="Dedysh S.N."/>
            <person name="Liesack W."/>
            <person name="Stott M.B."/>
            <person name="Alam M."/>
            <person name="Theisen A.R."/>
            <person name="Murrell J.C."/>
            <person name="Dunfield P.F."/>
        </authorList>
    </citation>
    <scope>NUCLEOTIDE SEQUENCE [LARGE SCALE GENOMIC DNA]</scope>
    <source>
        <strain evidence="7">DSM 15510 / CIP 108128 / LMG 27833 / NCIMB 13906 / BL2</strain>
    </source>
</reference>
<dbReference type="EMBL" id="CP001280">
    <property type="protein sequence ID" value="ACK49132.1"/>
    <property type="molecule type" value="Genomic_DNA"/>
</dbReference>
<dbReference type="RefSeq" id="WP_012589202.1">
    <property type="nucleotide sequence ID" value="NC_011666.1"/>
</dbReference>
<evidence type="ECO:0000256" key="1">
    <source>
        <dbReference type="ARBA" id="ARBA00004141"/>
    </source>
</evidence>
<dbReference type="InterPro" id="IPR059112">
    <property type="entry name" value="CysZ/EI24"/>
</dbReference>
<evidence type="ECO:0000256" key="4">
    <source>
        <dbReference type="ARBA" id="ARBA00023136"/>
    </source>
</evidence>
<feature type="transmembrane region" description="Helical" evidence="5">
    <location>
        <begin position="194"/>
        <end position="222"/>
    </location>
</feature>
<evidence type="ECO:0000256" key="2">
    <source>
        <dbReference type="ARBA" id="ARBA00022692"/>
    </source>
</evidence>
<keyword evidence="3 5" id="KW-1133">Transmembrane helix</keyword>